<evidence type="ECO:0000256" key="3">
    <source>
        <dbReference type="ARBA" id="ARBA00022840"/>
    </source>
</evidence>
<evidence type="ECO:0000313" key="7">
    <source>
        <dbReference type="Proteomes" id="UP000309215"/>
    </source>
</evidence>
<evidence type="ECO:0000256" key="2">
    <source>
        <dbReference type="ARBA" id="ARBA00022741"/>
    </source>
</evidence>
<accession>A0A4U1JJ01</accession>
<organism evidence="6 7">
    <name type="scientific">Polyangium fumosum</name>
    <dbReference type="NCBI Taxonomy" id="889272"/>
    <lineage>
        <taxon>Bacteria</taxon>
        <taxon>Pseudomonadati</taxon>
        <taxon>Myxococcota</taxon>
        <taxon>Polyangia</taxon>
        <taxon>Polyangiales</taxon>
        <taxon>Polyangiaceae</taxon>
        <taxon>Polyangium</taxon>
    </lineage>
</organism>
<dbReference type="PANTHER" id="PTHR23073">
    <property type="entry name" value="26S PROTEASOME REGULATORY SUBUNIT"/>
    <property type="match status" value="1"/>
</dbReference>
<evidence type="ECO:0000256" key="4">
    <source>
        <dbReference type="SAM" id="MobiDB-lite"/>
    </source>
</evidence>
<dbReference type="CDD" id="cd19481">
    <property type="entry name" value="RecA-like_protease"/>
    <property type="match status" value="1"/>
</dbReference>
<dbReference type="OrthoDB" id="9809379at2"/>
<comment type="caution">
    <text evidence="6">The sequence shown here is derived from an EMBL/GenBank/DDBJ whole genome shotgun (WGS) entry which is preliminary data.</text>
</comment>
<dbReference type="Gene3D" id="3.40.50.300">
    <property type="entry name" value="P-loop containing nucleotide triphosphate hydrolases"/>
    <property type="match status" value="1"/>
</dbReference>
<feature type="region of interest" description="Disordered" evidence="4">
    <location>
        <begin position="380"/>
        <end position="400"/>
    </location>
</feature>
<dbReference type="AlphaFoldDB" id="A0A4U1JJ01"/>
<proteinExistence type="inferred from homology"/>
<dbReference type="GO" id="GO:0005524">
    <property type="term" value="F:ATP binding"/>
    <property type="evidence" value="ECO:0007669"/>
    <property type="project" value="UniProtKB-KW"/>
</dbReference>
<keyword evidence="7" id="KW-1185">Reference proteome</keyword>
<feature type="compositionally biased region" description="Basic residues" evidence="4">
    <location>
        <begin position="380"/>
        <end position="393"/>
    </location>
</feature>
<dbReference type="EMBL" id="SSMQ01000002">
    <property type="protein sequence ID" value="TKD12684.1"/>
    <property type="molecule type" value="Genomic_DNA"/>
</dbReference>
<feature type="domain" description="AAA+ ATPase" evidence="5">
    <location>
        <begin position="144"/>
        <end position="276"/>
    </location>
</feature>
<dbReference type="InterPro" id="IPR003959">
    <property type="entry name" value="ATPase_AAA_core"/>
</dbReference>
<gene>
    <name evidence="6" type="ORF">E8A74_02730</name>
</gene>
<evidence type="ECO:0000313" key="6">
    <source>
        <dbReference type="EMBL" id="TKD12684.1"/>
    </source>
</evidence>
<dbReference type="InterPro" id="IPR050221">
    <property type="entry name" value="26S_Proteasome_ATPase"/>
</dbReference>
<evidence type="ECO:0000256" key="1">
    <source>
        <dbReference type="ARBA" id="ARBA00006914"/>
    </source>
</evidence>
<feature type="region of interest" description="Disordered" evidence="4">
    <location>
        <begin position="1"/>
        <end position="25"/>
    </location>
</feature>
<keyword evidence="2" id="KW-0547">Nucleotide-binding</keyword>
<sequence>MLRPSCHVWSTRATSPGDDEDSSVGQMSDFERDVVHLVRLSLGGKVDDVAALARRLLRVIADRRPDLAEAAQTILRTASASPARALEPQPLPVDLDSRLELLRREPTPHLPIEPIWPPAVRKELEAVLHERERIDRLVDAGIAPTRSLLFVGPPGVGKTLAARWLAVQLRRPLLTLDLAAVMSSFLGRTGNNIRVVLDFARRAPAVLLLDEFDAIAKRRDDATEVGELKRLVTVLLQAVDDWPEAGVLIAATNHPELLDPAVWRRFDRIVDFPPPSVQGIRDLVVRLVGDKGISKPNLDILAALLHGRSFDNVVRVVTSAKRAAIVRQVQFSETIAEVLGELAQSADLEVKLRVASELTTAGRSQREISALTGLSRDTIRKHLGGSKTRRPVGNHKEAQE</sequence>
<evidence type="ECO:0000259" key="5">
    <source>
        <dbReference type="SMART" id="SM00382"/>
    </source>
</evidence>
<dbReference type="GO" id="GO:0016887">
    <property type="term" value="F:ATP hydrolysis activity"/>
    <property type="evidence" value="ECO:0007669"/>
    <property type="project" value="InterPro"/>
</dbReference>
<reference evidence="6 7" key="1">
    <citation type="submission" date="2019-04" db="EMBL/GenBank/DDBJ databases">
        <authorList>
            <person name="Li Y."/>
            <person name="Wang J."/>
        </authorList>
    </citation>
    <scope>NUCLEOTIDE SEQUENCE [LARGE SCALE GENOMIC DNA]</scope>
    <source>
        <strain evidence="6 7">DSM 14668</strain>
    </source>
</reference>
<protein>
    <submittedName>
        <fullName evidence="6">AAA family ATPase</fullName>
    </submittedName>
</protein>
<dbReference type="InterPro" id="IPR027417">
    <property type="entry name" value="P-loop_NTPase"/>
</dbReference>
<dbReference type="Proteomes" id="UP000309215">
    <property type="component" value="Unassembled WGS sequence"/>
</dbReference>
<dbReference type="SUPFAM" id="SSF52540">
    <property type="entry name" value="P-loop containing nucleoside triphosphate hydrolases"/>
    <property type="match status" value="1"/>
</dbReference>
<comment type="similarity">
    <text evidence="1">Belongs to the AAA ATPase family.</text>
</comment>
<dbReference type="InterPro" id="IPR003593">
    <property type="entry name" value="AAA+_ATPase"/>
</dbReference>
<keyword evidence="3" id="KW-0067">ATP-binding</keyword>
<dbReference type="Pfam" id="PF00004">
    <property type="entry name" value="AAA"/>
    <property type="match status" value="1"/>
</dbReference>
<dbReference type="SMART" id="SM00382">
    <property type="entry name" value="AAA"/>
    <property type="match status" value="1"/>
</dbReference>
<name>A0A4U1JJ01_9BACT</name>